<evidence type="ECO:0000256" key="1">
    <source>
        <dbReference type="ARBA" id="ARBA00005466"/>
    </source>
</evidence>
<keyword evidence="7" id="KW-1185">Reference proteome</keyword>
<keyword evidence="4" id="KW-0560">Oxidoreductase</keyword>
<dbReference type="GO" id="GO:0016491">
    <property type="term" value="F:oxidoreductase activity"/>
    <property type="evidence" value="ECO:0007669"/>
    <property type="project" value="UniProtKB-KW"/>
</dbReference>
<dbReference type="AlphaFoldDB" id="A0A9W4KF23"/>
<dbReference type="PANTHER" id="PTHR42973">
    <property type="entry name" value="BINDING OXIDOREDUCTASE, PUTATIVE (AFU_ORTHOLOGUE AFUA_1G17690)-RELATED"/>
    <property type="match status" value="1"/>
</dbReference>
<organism evidence="6 7">
    <name type="scientific">Penicillium egyptiacum</name>
    <dbReference type="NCBI Taxonomy" id="1303716"/>
    <lineage>
        <taxon>Eukaryota</taxon>
        <taxon>Fungi</taxon>
        <taxon>Dikarya</taxon>
        <taxon>Ascomycota</taxon>
        <taxon>Pezizomycotina</taxon>
        <taxon>Eurotiomycetes</taxon>
        <taxon>Eurotiomycetidae</taxon>
        <taxon>Eurotiales</taxon>
        <taxon>Aspergillaceae</taxon>
        <taxon>Penicillium</taxon>
    </lineage>
</organism>
<dbReference type="InterPro" id="IPR006094">
    <property type="entry name" value="Oxid_FAD_bind_N"/>
</dbReference>
<dbReference type="InterPro" id="IPR016169">
    <property type="entry name" value="FAD-bd_PCMH_sub2"/>
</dbReference>
<proteinExistence type="inferred from homology"/>
<dbReference type="SUPFAM" id="SSF56176">
    <property type="entry name" value="FAD-binding/transporter-associated domain-like"/>
    <property type="match status" value="1"/>
</dbReference>
<dbReference type="GO" id="GO:0050660">
    <property type="term" value="F:flavin adenine dinucleotide binding"/>
    <property type="evidence" value="ECO:0007669"/>
    <property type="project" value="InterPro"/>
</dbReference>
<dbReference type="OrthoDB" id="2151789at2759"/>
<evidence type="ECO:0000313" key="7">
    <source>
        <dbReference type="Proteomes" id="UP001154252"/>
    </source>
</evidence>
<reference evidence="6" key="1">
    <citation type="submission" date="2021-07" db="EMBL/GenBank/DDBJ databases">
        <authorList>
            <person name="Branca A.L. A."/>
        </authorList>
    </citation>
    <scope>NUCLEOTIDE SEQUENCE</scope>
</reference>
<dbReference type="EMBL" id="CAJVRC010000863">
    <property type="protein sequence ID" value="CAG8898819.1"/>
    <property type="molecule type" value="Genomic_DNA"/>
</dbReference>
<dbReference type="Gene3D" id="3.30.43.10">
    <property type="entry name" value="Uridine Diphospho-n-acetylenolpyruvylglucosamine Reductase, domain 2"/>
    <property type="match status" value="1"/>
</dbReference>
<name>A0A9W4KF23_9EURO</name>
<evidence type="ECO:0000256" key="4">
    <source>
        <dbReference type="ARBA" id="ARBA00023002"/>
    </source>
</evidence>
<dbReference type="Gene3D" id="3.40.462.20">
    <property type="match status" value="1"/>
</dbReference>
<keyword evidence="2" id="KW-0285">Flavoprotein</keyword>
<evidence type="ECO:0000256" key="2">
    <source>
        <dbReference type="ARBA" id="ARBA00022630"/>
    </source>
</evidence>
<gene>
    <name evidence="6" type="ORF">PEGY_LOCUS5424</name>
</gene>
<evidence type="ECO:0000313" key="6">
    <source>
        <dbReference type="EMBL" id="CAG8898819.1"/>
    </source>
</evidence>
<keyword evidence="3" id="KW-0274">FAD</keyword>
<dbReference type="Proteomes" id="UP001154252">
    <property type="component" value="Unassembled WGS sequence"/>
</dbReference>
<protein>
    <recommendedName>
        <fullName evidence="5">FAD linked oxidase N-terminal domain-containing protein</fullName>
    </recommendedName>
</protein>
<comment type="caution">
    <text evidence="6">The sequence shown here is derived from an EMBL/GenBank/DDBJ whole genome shotgun (WGS) entry which is preliminary data.</text>
</comment>
<dbReference type="InterPro" id="IPR036318">
    <property type="entry name" value="FAD-bd_PCMH-like_sf"/>
</dbReference>
<dbReference type="PANTHER" id="PTHR42973:SF53">
    <property type="entry name" value="FAD-BINDING PCMH-TYPE DOMAIN-CONTAINING PROTEIN-RELATED"/>
    <property type="match status" value="1"/>
</dbReference>
<dbReference type="Gene3D" id="3.30.465.10">
    <property type="match status" value="1"/>
</dbReference>
<dbReference type="Pfam" id="PF01565">
    <property type="entry name" value="FAD_binding_4"/>
    <property type="match status" value="1"/>
</dbReference>
<dbReference type="InterPro" id="IPR016167">
    <property type="entry name" value="FAD-bd_PCMH_sub1"/>
</dbReference>
<comment type="similarity">
    <text evidence="1">Belongs to the oxygen-dependent FAD-linked oxidoreductase family.</text>
</comment>
<accession>A0A9W4KF23</accession>
<evidence type="ECO:0000256" key="3">
    <source>
        <dbReference type="ARBA" id="ARBA00022827"/>
    </source>
</evidence>
<dbReference type="InterPro" id="IPR050416">
    <property type="entry name" value="FAD-linked_Oxidoreductase"/>
</dbReference>
<sequence length="274" mass="29886">MPTALYAAAEHHCLPVTAQYANLSSENWSETAWAHPACIIQPINEIHLQRAVSLLVESNVPFAIRSGGHLPSPLGANIDTGVLIDMSSFSQIHYSANKSVVTMWSWAEVWDWHATSFMPNSAFSDKLSTMMTNASEVSTISSLNTGTLVLGLQPISTSLIEAGQARGSNSSNTLGLTPRNQTWLVLDVGWHFQSDDNAAHAAGGALNDRIERASVKSGNYVDYVFVNDASWDQDVIKHYGPCNVARLKRVREAYDPSAVFQRLVPGGFKLDVEN</sequence>
<evidence type="ECO:0000259" key="5">
    <source>
        <dbReference type="Pfam" id="PF01565"/>
    </source>
</evidence>
<feature type="domain" description="FAD linked oxidase N-terminal" evidence="5">
    <location>
        <begin position="36"/>
        <end position="102"/>
    </location>
</feature>